<evidence type="ECO:0000256" key="6">
    <source>
        <dbReference type="SAM" id="MobiDB-lite"/>
    </source>
</evidence>
<reference evidence="8" key="1">
    <citation type="submission" date="2021-10" db="EMBL/GenBank/DDBJ databases">
        <title>Tropical sea cucumber genome reveals ecological adaptation and Cuvierian tubules defense mechanism.</title>
        <authorList>
            <person name="Chen T."/>
        </authorList>
    </citation>
    <scope>NUCLEOTIDE SEQUENCE</scope>
    <source>
        <strain evidence="8">Nanhai2018</strain>
        <tissue evidence="8">Muscle</tissue>
    </source>
</reference>
<dbReference type="EMBL" id="JAIZAY010000909">
    <property type="protein sequence ID" value="KAJ8017868.1"/>
    <property type="molecule type" value="Genomic_DNA"/>
</dbReference>
<evidence type="ECO:0000256" key="3">
    <source>
        <dbReference type="ARBA" id="ARBA00022833"/>
    </source>
</evidence>
<feature type="region of interest" description="Disordered" evidence="6">
    <location>
        <begin position="188"/>
        <end position="225"/>
    </location>
</feature>
<keyword evidence="9" id="KW-1185">Reference proteome</keyword>
<name>A0A9Q1BA65_HOLLE</name>
<evidence type="ECO:0000313" key="8">
    <source>
        <dbReference type="EMBL" id="KAJ8017868.1"/>
    </source>
</evidence>
<feature type="domain" description="THAP-type" evidence="7">
    <location>
        <begin position="1"/>
        <end position="108"/>
    </location>
</feature>
<keyword evidence="1" id="KW-0479">Metal-binding</keyword>
<evidence type="ECO:0000313" key="9">
    <source>
        <dbReference type="Proteomes" id="UP001152320"/>
    </source>
</evidence>
<keyword evidence="3" id="KW-0862">Zinc</keyword>
<dbReference type="PANTHER" id="PTHR31751:SF42">
    <property type="entry name" value="PROTEIN CBG10204"/>
    <property type="match status" value="1"/>
</dbReference>
<feature type="compositionally biased region" description="Low complexity" evidence="6">
    <location>
        <begin position="280"/>
        <end position="301"/>
    </location>
</feature>
<evidence type="ECO:0000256" key="2">
    <source>
        <dbReference type="ARBA" id="ARBA00022771"/>
    </source>
</evidence>
<keyword evidence="2 5" id="KW-0863">Zinc-finger</keyword>
<protein>
    <recommendedName>
        <fullName evidence="7">THAP-type domain-containing protein</fullName>
    </recommendedName>
</protein>
<keyword evidence="4 5" id="KW-0238">DNA-binding</keyword>
<dbReference type="OrthoDB" id="6616463at2759"/>
<evidence type="ECO:0000256" key="5">
    <source>
        <dbReference type="PROSITE-ProRule" id="PRU00309"/>
    </source>
</evidence>
<dbReference type="PROSITE" id="PS50950">
    <property type="entry name" value="ZF_THAP"/>
    <property type="match status" value="1"/>
</dbReference>
<sequence>MPECQAFGCVNRRGEEGAGKGLRYYVIPDGKKFPEKRELAQKWLNNIGDWSTTRVWQVYVLVNTRLFVKNIFALKVSRQDVRVPVNGVEKGPSRSRKVLKADAVPEIFVHRRPKEDAARSERALKRSLKKDVASLLEPPQDWFASTSSGSTIASPLIKKKLIQQTGSHQMTGNVTSLLDPPQEWFASTSSTSVSESTLSKKKATQQAVPSHEMISPLNTGPMCDAQTQTEKQCNDKECQTTGPDVVVNSVAVGRDHTYAKKPSQTSDVVSVVPPEPIPETQPQQHQSKSPPSETEPESSLHSSDHETGEIDDVQKDPTYSPDKEDDQDDDDELPEERPFWNRTVEDCKYLVFSSCLDKLFYKIKCDECYCNVESIKRSVVGTGLFVTLQCISGHEVMKWVSQPLVGKMPVGNLLTAASITYSGLTYQRMASFANFLNLKIFSHTIFFNIQRDYLIPEVNSTWLKEQSSLISSLQGKPISIVGDGRCDSPGYSAKYCSYTLMDIESEKVIDFELVQVSETGSSVKMEAVGFKRCFSRVLDDHKLNVDKFASDRHVSIRKIMKDNYKDVKHNFDVFHLAKNISSKLRKIAKKKDNEDIECWIKSINNHVWWCSRNCEKDPSMLVEMWMSLTHHIAGKHSFHDDNRFTLFKECRHPAIDPSTNRRKKWLVEGSSAHQALVKVVLNKRLLNDMKHLAEFMHTGALEVFHNVVLKYAPKRLDFDFPYMSARLKLAALDHNYNVGRAQAVVQQPSASSSQKGELQYKKSFSKIQKQWVLKPVYEKKNYNYVFDMMAGVVKRKHDKQIDPIELAPAQNIAPVPAPTKEEMLATHSSRF</sequence>
<dbReference type="AlphaFoldDB" id="A0A9Q1BA65"/>
<feature type="region of interest" description="Disordered" evidence="6">
    <location>
        <begin position="256"/>
        <end position="337"/>
    </location>
</feature>
<evidence type="ECO:0000259" key="7">
    <source>
        <dbReference type="PROSITE" id="PS50950"/>
    </source>
</evidence>
<evidence type="ECO:0000256" key="4">
    <source>
        <dbReference type="ARBA" id="ARBA00023125"/>
    </source>
</evidence>
<dbReference type="Proteomes" id="UP001152320">
    <property type="component" value="Unassembled WGS sequence"/>
</dbReference>
<accession>A0A9Q1BA65</accession>
<dbReference type="GO" id="GO:0008270">
    <property type="term" value="F:zinc ion binding"/>
    <property type="evidence" value="ECO:0007669"/>
    <property type="project" value="UniProtKB-KW"/>
</dbReference>
<organism evidence="8 9">
    <name type="scientific">Holothuria leucospilota</name>
    <name type="common">Black long sea cucumber</name>
    <name type="synonym">Mertensiothuria leucospilota</name>
    <dbReference type="NCBI Taxonomy" id="206669"/>
    <lineage>
        <taxon>Eukaryota</taxon>
        <taxon>Metazoa</taxon>
        <taxon>Echinodermata</taxon>
        <taxon>Eleutherozoa</taxon>
        <taxon>Echinozoa</taxon>
        <taxon>Holothuroidea</taxon>
        <taxon>Aspidochirotacea</taxon>
        <taxon>Aspidochirotida</taxon>
        <taxon>Holothuriidae</taxon>
        <taxon>Holothuria</taxon>
    </lineage>
</organism>
<feature type="compositionally biased region" description="Basic and acidic residues" evidence="6">
    <location>
        <begin position="302"/>
        <end position="315"/>
    </location>
</feature>
<proteinExistence type="predicted"/>
<evidence type="ECO:0000256" key="1">
    <source>
        <dbReference type="ARBA" id="ARBA00022723"/>
    </source>
</evidence>
<comment type="caution">
    <text evidence="8">The sequence shown here is derived from an EMBL/GenBank/DDBJ whole genome shotgun (WGS) entry which is preliminary data.</text>
</comment>
<dbReference type="InterPro" id="IPR006612">
    <property type="entry name" value="THAP_Znf"/>
</dbReference>
<feature type="compositionally biased region" description="Low complexity" evidence="6">
    <location>
        <begin position="188"/>
        <end position="197"/>
    </location>
</feature>
<gene>
    <name evidence="8" type="ORF">HOLleu_44464</name>
</gene>
<feature type="compositionally biased region" description="Acidic residues" evidence="6">
    <location>
        <begin position="323"/>
        <end position="334"/>
    </location>
</feature>
<dbReference type="GO" id="GO:0003677">
    <property type="term" value="F:DNA binding"/>
    <property type="evidence" value="ECO:0007669"/>
    <property type="project" value="UniProtKB-UniRule"/>
</dbReference>
<dbReference type="PANTHER" id="PTHR31751">
    <property type="entry name" value="SI:CH211-108C17.2-RELATED-RELATED"/>
    <property type="match status" value="1"/>
</dbReference>